<evidence type="ECO:0000256" key="3">
    <source>
        <dbReference type="ARBA" id="ARBA00022729"/>
    </source>
</evidence>
<evidence type="ECO:0000256" key="1">
    <source>
        <dbReference type="ARBA" id="ARBA00000966"/>
    </source>
</evidence>
<proteinExistence type="predicted"/>
<name>A0A1I3NJ08_9RHOB</name>
<reference evidence="12 13" key="1">
    <citation type="submission" date="2016-10" db="EMBL/GenBank/DDBJ databases">
        <authorList>
            <person name="de Groot N.N."/>
        </authorList>
    </citation>
    <scope>NUCLEOTIDE SEQUENCE [LARGE SCALE GENOMIC DNA]</scope>
    <source>
        <strain evidence="12 13">CGMCC 1.11030</strain>
    </source>
</reference>
<accession>A0A1I3NJ08</accession>
<keyword evidence="9" id="KW-0326">Glycosidase</keyword>
<feature type="domain" description="CBM2" evidence="11">
    <location>
        <begin position="657"/>
        <end position="767"/>
    </location>
</feature>
<dbReference type="EMBL" id="FOQH01000013">
    <property type="protein sequence ID" value="SFJ09152.1"/>
    <property type="molecule type" value="Genomic_DNA"/>
</dbReference>
<dbReference type="Gene3D" id="3.20.20.80">
    <property type="entry name" value="Glycosidases"/>
    <property type="match status" value="1"/>
</dbReference>
<keyword evidence="4" id="KW-0677">Repeat</keyword>
<evidence type="ECO:0000313" key="13">
    <source>
        <dbReference type="Proteomes" id="UP000199377"/>
    </source>
</evidence>
<dbReference type="InterPro" id="IPR018087">
    <property type="entry name" value="Glyco_hydro_5_CS"/>
</dbReference>
<keyword evidence="13" id="KW-1185">Reference proteome</keyword>
<evidence type="ECO:0000256" key="8">
    <source>
        <dbReference type="ARBA" id="ARBA00023277"/>
    </source>
</evidence>
<dbReference type="EC" id="3.2.1.4" evidence="2"/>
<gene>
    <name evidence="12" type="ORF">SAMN05216258_113102</name>
</gene>
<dbReference type="InterPro" id="IPR017853">
    <property type="entry name" value="GH"/>
</dbReference>
<dbReference type="PROSITE" id="PS00659">
    <property type="entry name" value="GLYCOSYL_HYDROL_F5"/>
    <property type="match status" value="1"/>
</dbReference>
<dbReference type="SUPFAM" id="SSF49384">
    <property type="entry name" value="Carbohydrate-binding domain"/>
    <property type="match status" value="1"/>
</dbReference>
<evidence type="ECO:0000256" key="7">
    <source>
        <dbReference type="ARBA" id="ARBA00023001"/>
    </source>
</evidence>
<dbReference type="STRING" id="1114924.SAMN05216258_113102"/>
<dbReference type="PANTHER" id="PTHR35923">
    <property type="entry name" value="MAJOR EXTRACELLULAR ENDOGLUCANASE"/>
    <property type="match status" value="1"/>
</dbReference>
<keyword evidence="5" id="KW-0378">Hydrolase</keyword>
<dbReference type="PANTHER" id="PTHR35923:SF2">
    <property type="entry name" value="ENDOGLUCANASE"/>
    <property type="match status" value="1"/>
</dbReference>
<dbReference type="Proteomes" id="UP000199377">
    <property type="component" value="Unassembled WGS sequence"/>
</dbReference>
<dbReference type="Pfam" id="PF00553">
    <property type="entry name" value="CBM_2"/>
    <property type="match status" value="1"/>
</dbReference>
<dbReference type="GO" id="GO:0030247">
    <property type="term" value="F:polysaccharide binding"/>
    <property type="evidence" value="ECO:0007669"/>
    <property type="project" value="UniProtKB-UniRule"/>
</dbReference>
<evidence type="ECO:0000259" key="11">
    <source>
        <dbReference type="PROSITE" id="PS51173"/>
    </source>
</evidence>
<evidence type="ECO:0000256" key="6">
    <source>
        <dbReference type="ARBA" id="ARBA00022837"/>
    </source>
</evidence>
<dbReference type="SUPFAM" id="SSF141072">
    <property type="entry name" value="CalX-like"/>
    <property type="match status" value="5"/>
</dbReference>
<dbReference type="InterPro" id="IPR038081">
    <property type="entry name" value="CalX-like_sf"/>
</dbReference>
<dbReference type="Gene3D" id="2.60.40.2030">
    <property type="match status" value="5"/>
</dbReference>
<dbReference type="Gene3D" id="2.60.40.290">
    <property type="match status" value="1"/>
</dbReference>
<dbReference type="RefSeq" id="WP_092864995.1">
    <property type="nucleotide sequence ID" value="NZ_FOQH01000013.1"/>
</dbReference>
<dbReference type="Pfam" id="PF00150">
    <property type="entry name" value="Cellulase"/>
    <property type="match status" value="1"/>
</dbReference>
<keyword evidence="6" id="KW-0106">Calcium</keyword>
<evidence type="ECO:0000256" key="2">
    <source>
        <dbReference type="ARBA" id="ARBA00012601"/>
    </source>
</evidence>
<dbReference type="GO" id="GO:0030245">
    <property type="term" value="P:cellulose catabolic process"/>
    <property type="evidence" value="ECO:0007669"/>
    <property type="project" value="UniProtKB-KW"/>
</dbReference>
<evidence type="ECO:0000313" key="12">
    <source>
        <dbReference type="EMBL" id="SFJ09152.1"/>
    </source>
</evidence>
<evidence type="ECO:0000256" key="4">
    <source>
        <dbReference type="ARBA" id="ARBA00022737"/>
    </source>
</evidence>
<keyword evidence="8" id="KW-0119">Carbohydrate metabolism</keyword>
<comment type="catalytic activity">
    <reaction evidence="1">
        <text>Endohydrolysis of (1-&gt;4)-beta-D-glucosidic linkages in cellulose, lichenin and cereal beta-D-glucans.</text>
        <dbReference type="EC" id="3.2.1.4"/>
    </reaction>
</comment>
<keyword evidence="10" id="KW-0624">Polysaccharide degradation</keyword>
<dbReference type="InterPro" id="IPR001547">
    <property type="entry name" value="Glyco_hydro_5"/>
</dbReference>
<dbReference type="SMART" id="SM00637">
    <property type="entry name" value="CBD_II"/>
    <property type="match status" value="1"/>
</dbReference>
<dbReference type="SMART" id="SM00237">
    <property type="entry name" value="Calx_beta"/>
    <property type="match status" value="5"/>
</dbReference>
<dbReference type="Pfam" id="PF03160">
    <property type="entry name" value="Calx-beta"/>
    <property type="match status" value="5"/>
</dbReference>
<dbReference type="OrthoDB" id="7683162at2"/>
<organism evidence="12 13">
    <name type="scientific">Albimonas pacifica</name>
    <dbReference type="NCBI Taxonomy" id="1114924"/>
    <lineage>
        <taxon>Bacteria</taxon>
        <taxon>Pseudomonadati</taxon>
        <taxon>Pseudomonadota</taxon>
        <taxon>Alphaproteobacteria</taxon>
        <taxon>Rhodobacterales</taxon>
        <taxon>Paracoccaceae</taxon>
        <taxon>Albimonas</taxon>
    </lineage>
</organism>
<dbReference type="InterPro" id="IPR001919">
    <property type="entry name" value="CBD2"/>
</dbReference>
<evidence type="ECO:0000256" key="10">
    <source>
        <dbReference type="ARBA" id="ARBA00023326"/>
    </source>
</evidence>
<keyword evidence="3" id="KW-0732">Signal</keyword>
<dbReference type="GO" id="GO:0016020">
    <property type="term" value="C:membrane"/>
    <property type="evidence" value="ECO:0007669"/>
    <property type="project" value="InterPro"/>
</dbReference>
<evidence type="ECO:0000256" key="9">
    <source>
        <dbReference type="ARBA" id="ARBA00023295"/>
    </source>
</evidence>
<keyword evidence="7" id="KW-0136">Cellulose degradation</keyword>
<dbReference type="GO" id="GO:0007154">
    <property type="term" value="P:cell communication"/>
    <property type="evidence" value="ECO:0007669"/>
    <property type="project" value="InterPro"/>
</dbReference>
<protein>
    <recommendedName>
        <fullName evidence="2">cellulase</fullName>
        <ecNumber evidence="2">3.2.1.4</ecNumber>
    </recommendedName>
</protein>
<dbReference type="InterPro" id="IPR003644">
    <property type="entry name" value="Calx_beta"/>
</dbReference>
<sequence>MAGTVFQVVQGGGDVIGFDPSRDKLDLGDVSVHNFIVVDTPAGAGFMDPWSGETTVIQGVSLGQLTVDSFLPVINDHLRQCLAGALAWAHGIEPAANTIYARSHEPGRIDRVAFDPETDVVDFRHYGTREQISMTDGAEGAVISNAGTGQTLILLGVSVDQLSVSNFLFYSAQVREDRVHLQLGFGPVPDDRILDQGMPVPGTTAWPTEAGPGAPPSGVAGEVFVLDWDWGAHVALDFDPAVDRLDFGWLRGDQFTLAEVGGSVVIAIDGNDQSYTLAGVPLGAMDMGAIVARDPSARAEWQAALEGAAPAPRLSAGDAQAGEAAGVVEFTVSLSAPASGPATVDWATVAGTARAGEDYVPAVGTLTFAPGETAKTVSVALADDALHEADETFGLRLTSPSGATLARAEATATILDDDPAPAGPPRITLADVSGAEGDAGETHMLIEVSLSRASTSPVTVAWTTADGTATAGEDYHAASGVLTFAPGETAKTLHVHAMGDTTAEDDETLFVRLSDATGAEIADAEARVTLRNDDAEGPAPLPELTISNRRLEEGDDGWSVARLKVRLSEASDAPVTVDWSTVDRTAQAGADYRAASGTLSFAPGETVQTIRIRVFGDETPEDDERFLVRLSNPEGATLADRRGVVRILDDDAAPPPPPPPPAGGEVDYAVRNAWSGGFVAEMTVGAGASALDGWSVSFEAEFEIVNIWNARIVSHEASAGGVRYVLANLDYNAGVPAGGTTGFGFQAEGGDSAVSGLALDGADPPVASPAISVAGAEVVEGGFLEFEISLSAASVETIEVDWAAQDGTARAGEDYAAVSGRLVFAPGETVKTVRVATLDDAVFEGTEHFAIALSSPKGATLGASRAQGAIVDDDPAPVPGLGIGDARAAEGDEGGASPGWFSTSGNQVVDAEGNPVRIAGVNWFGFESDTFAPHGLWTRGYASMMDQMKAEGFNTIRLPFSSEMLHTSAAPNGIDFSQNPDLAGLTPLEILDVIVDYAGQIGMRIILDHHRSTAGAGTSGNGLWYGEGGFTEAGWIEDWRMLAARYADDPTVIGADLHNEPHAGTWGGGGASDWARAAEAAGDAIGEVNPNWLILVEGVGAYQGDSYWWGGALQGVRDRPIELAVADKLVYSPHDYGNSVHAQPWFQSPDFAEDLPEIFREAWGFIFEDEIAPVMLGEFGTRLQDPKDEPWLAALTAYLQGDFDGDGASELAPGQEGIGWTYWSWNPNSGDTGGVLADDWRTVIEAKMAYLEPMQFDLDEGGTAWMVFEVSLTAPAVQEITVDWTAAPGTAGEDDFEAASGTLRFAPGEQTREIHVALTGDEIPEADETFAVLLSNPQGAELLDAEGLGLILNDDAAGLLLA</sequence>
<evidence type="ECO:0000256" key="5">
    <source>
        <dbReference type="ARBA" id="ARBA00022801"/>
    </source>
</evidence>
<dbReference type="GO" id="GO:0008810">
    <property type="term" value="F:cellulase activity"/>
    <property type="evidence" value="ECO:0007669"/>
    <property type="project" value="UniProtKB-EC"/>
</dbReference>
<dbReference type="SUPFAM" id="SSF51445">
    <property type="entry name" value="(Trans)glycosidases"/>
    <property type="match status" value="1"/>
</dbReference>
<dbReference type="InterPro" id="IPR012291">
    <property type="entry name" value="CBM2_carb-bd_dom_sf"/>
</dbReference>
<dbReference type="InterPro" id="IPR008965">
    <property type="entry name" value="CBM2/CBM3_carb-bd_dom_sf"/>
</dbReference>
<dbReference type="PROSITE" id="PS51173">
    <property type="entry name" value="CBM2"/>
    <property type="match status" value="1"/>
</dbReference>